<proteinExistence type="predicted"/>
<dbReference type="KEGG" id="ccro:CMC5_046550"/>
<dbReference type="AlphaFoldDB" id="A0A0K1EI13"/>
<dbReference type="Proteomes" id="UP000067626">
    <property type="component" value="Chromosome"/>
</dbReference>
<dbReference type="EMBL" id="CP012159">
    <property type="protein sequence ID" value="AKT40500.1"/>
    <property type="molecule type" value="Genomic_DNA"/>
</dbReference>
<name>A0A0K1EI13_CHOCO</name>
<keyword evidence="2" id="KW-1185">Reference proteome</keyword>
<accession>A0A0K1EI13</accession>
<evidence type="ECO:0000313" key="2">
    <source>
        <dbReference type="Proteomes" id="UP000067626"/>
    </source>
</evidence>
<dbReference type="RefSeq" id="WP_245677705.1">
    <property type="nucleotide sequence ID" value="NZ_CP012159.1"/>
</dbReference>
<reference evidence="1 2" key="1">
    <citation type="submission" date="2015-07" db="EMBL/GenBank/DDBJ databases">
        <title>Genome analysis of myxobacterium Chondromyces crocatus Cm c5 reveals a high potential for natural compound synthesis and the genetic basis for the loss of fruiting body formation.</title>
        <authorList>
            <person name="Zaburannyi N."/>
            <person name="Bunk B."/>
            <person name="Maier J."/>
            <person name="Overmann J."/>
            <person name="Mueller R."/>
        </authorList>
    </citation>
    <scope>NUCLEOTIDE SEQUENCE [LARGE SCALE GENOMIC DNA]</scope>
    <source>
        <strain evidence="1 2">Cm c5</strain>
    </source>
</reference>
<sequence length="114" mass="12995">MMNLGYEGPERRRHRVFITRNTEYHVRDGVCVAVRDRNGKRFRASHIALDLRLEGAVCSGPHGLPMPDCDGPRVGASIYFTRPDGDGHEQHVVTSRVEQIDRPEKRIVLSYPSR</sequence>
<organism evidence="1 2">
    <name type="scientific">Chondromyces crocatus</name>
    <dbReference type="NCBI Taxonomy" id="52"/>
    <lineage>
        <taxon>Bacteria</taxon>
        <taxon>Pseudomonadati</taxon>
        <taxon>Myxococcota</taxon>
        <taxon>Polyangia</taxon>
        <taxon>Polyangiales</taxon>
        <taxon>Polyangiaceae</taxon>
        <taxon>Chondromyces</taxon>
    </lineage>
</organism>
<evidence type="ECO:0000313" key="1">
    <source>
        <dbReference type="EMBL" id="AKT40500.1"/>
    </source>
</evidence>
<gene>
    <name evidence="1" type="ORF">CMC5_046550</name>
</gene>
<dbReference type="STRING" id="52.CMC5_046550"/>
<protein>
    <submittedName>
        <fullName evidence="1">Uncharacterized protein</fullName>
    </submittedName>
</protein>